<evidence type="ECO:0000313" key="3">
    <source>
        <dbReference type="EMBL" id="KAF0985065.1"/>
    </source>
</evidence>
<dbReference type="RefSeq" id="XP_044569778.1">
    <property type="nucleotide sequence ID" value="XM_044700693.1"/>
</dbReference>
<feature type="compositionally biased region" description="Low complexity" evidence="1">
    <location>
        <begin position="75"/>
        <end position="121"/>
    </location>
</feature>
<sequence length="1723" mass="195967">MENESFVRFEDKESGKVYYYPRGKSFADTSFLYLECFDQEKQKKYYLNQAYGKVLWELPVMDFEKVEKETAELLQQQQSQQRSPTTAGSSTSSPTTTNATISSTPAATTNNTSATNATTRTSIDKSTRTSMDKTDINSSKQEPPKTPTTPREISSPHVESKTPAQEERKSLDKKNDSTPPPPTSHKENKSNFKAGLKSIFSQKSFISRASFSTGNNYNETVSRASFSSGNNNNDAVSRASFSSSTSNEGGSRGSFAGEAESEVGDDDFSDFATANIAQPVSTDPKPKMKFERVTSEASLGLAPNTPEKPKAQTMRGTLFLKRDSIVEIENSGPVKQKRGELEASIESSLFTGVGMGTVKVLAAVEGIVAGSSSKKKDKKDNIIMAVARDWCGSYMVATISNMRTGLSFSGNARSVTKTYSLADNFNIKTLEPGSTVKFELSIDGDKEIYFMNQKSLKKLQKALNFTYLKIHEHKADEDILNMRLASVEFAESTCPTSYSSEDVQNLISLTFDAKKIIPEDVITLRSMIRKSANRKILLQALQQRLENISANDEKEISMILELFNEAIICPVKCEGGLEQKIRDRLLSLRGFMKDGEVAEKVDLVIDQIQVLMSVLENWQGRGKLPDVPFPPEFLGGPTSDIGKKKMEKQSQIIKENISKYFNGVFLSVIYYTDTHILMDSSNMLPSEKLRFPYASISNISTDSADFQWLLDLGKNWSELISNYDDPSENIFPSIKLDMIRAGKKLKSIFNISLGVLYDRVVDVKETKVAMLVTCKYLEDRSLITHPNYVWEERTVFEHRLYQGLGILSHYNERIERLSDSFYGPRFIENVINFSKQMSSTKPLDDGVYVGYFRWCWSSKCDFRLLLDENKRMMIPHVRITRGVLEKDKSEWIQTIRARSTIGQPIETEYPVSLETQIDQYERFEQKFCRALLELKTSLGIDTLGYLYDLEVITLDPNNKIYLIVYCDQCDEEELRENWVGKYIWRSLRSFENIHSYCFLDLPSNLYKSNVNKIVCSGVEPDGFTTDEIGRGLSSNEKQNALARAHKTFLPFRWPSRILNWAMKGYVSFTNPSILSTSDSILQLKNSICELSQKYAIGDSNAWESIYNAISKKDKNKKNIKIAIEEKDKRLNKTSTIDQAAENIPAQEFELSCNFKHFIDVDSAVMPTAKDVCSNIVNEIVDLALVEAIDWREYQVTVDVMEEMISIIESLDTIVSSVTISYDAECFVELIKQEREQFQFEFIHKFEEIIQSSESKGPTKKTAVEIECNASYETIIRNSVSLFNDSIENAVAMLNAASSGQDTFDLIINMEIYDEACQEKDILISQCVESDEHLNAIRNLYSHNDTYLQELSNEEVVSSMISESRSEINRQDVAVKKLVEQRLHTSPLKKPIRSEIPTISIPDILQSLDHENASPKQESKKLEPSLTLLSLGQEKKIPFEIQVDVNNGDVNHPVRKFLSQAVLGVFSLEYTSDVVSILANYLQSKNVRTFLIDLQLMIDNDKIFNIKKLSQLSRQYEIPEIYILCTRALNSDLYSLTIELTKPYLVRYSLSTWAKWEKDLSFLPDCEKLFDVMYYIRFKVDLDTLLGHGTPYSMKENTWKQYYSEQRITAVLRDSTTYLRKLYPESCWDQYYPISSIQEGNIDIKDHLKNEITCWKTIGKHVKKLSFKLFGSLVTDRELLIISKCCPHIEEINLKNCSITKDGIKKFISLLGNPQTLSIKTKFW</sequence>
<feature type="compositionally biased region" description="Basic and acidic residues" evidence="1">
    <location>
        <begin position="122"/>
        <end position="135"/>
    </location>
</feature>
<dbReference type="EMBL" id="VFQX01000001">
    <property type="protein sequence ID" value="KAF0985065.1"/>
    <property type="molecule type" value="Genomic_DNA"/>
</dbReference>
<dbReference type="InterPro" id="IPR032675">
    <property type="entry name" value="LRR_dom_sf"/>
</dbReference>
<feature type="region of interest" description="Disordered" evidence="1">
    <location>
        <begin position="236"/>
        <end position="266"/>
    </location>
</feature>
<dbReference type="VEuPathDB" id="AmoebaDB:FDP41_000104"/>
<dbReference type="OrthoDB" id="550575at2759"/>
<feature type="compositionally biased region" description="Low complexity" evidence="1">
    <location>
        <begin position="237"/>
        <end position="249"/>
    </location>
</feature>
<evidence type="ECO:0000256" key="1">
    <source>
        <dbReference type="SAM" id="MobiDB-lite"/>
    </source>
</evidence>
<accession>A0A6A5CIC1</accession>
<dbReference type="InterPro" id="IPR059094">
    <property type="entry name" value="PH_36_euk"/>
</dbReference>
<dbReference type="Proteomes" id="UP000444721">
    <property type="component" value="Unassembled WGS sequence"/>
</dbReference>
<dbReference type="VEuPathDB" id="AmoebaDB:NF0011070"/>
<dbReference type="Pfam" id="PF26278">
    <property type="entry name" value="PH_36"/>
    <property type="match status" value="1"/>
</dbReference>
<dbReference type="GeneID" id="68107322"/>
<reference evidence="3 4" key="1">
    <citation type="journal article" date="2019" name="Sci. Rep.">
        <title>Nanopore sequencing improves the draft genome of the human pathogenic amoeba Naegleria fowleri.</title>
        <authorList>
            <person name="Liechti N."/>
            <person name="Schurch N."/>
            <person name="Bruggmann R."/>
            <person name="Wittwer M."/>
        </authorList>
    </citation>
    <scope>NUCLEOTIDE SEQUENCE [LARGE SCALE GENOMIC DNA]</scope>
    <source>
        <strain evidence="3 4">ATCC 30894</strain>
    </source>
</reference>
<protein>
    <recommendedName>
        <fullName evidence="2">PH domain-containing protein</fullName>
    </recommendedName>
</protein>
<evidence type="ECO:0000259" key="2">
    <source>
        <dbReference type="Pfam" id="PF26278"/>
    </source>
</evidence>
<organism evidence="3 4">
    <name type="scientific">Naegleria fowleri</name>
    <name type="common">Brain eating amoeba</name>
    <dbReference type="NCBI Taxonomy" id="5763"/>
    <lineage>
        <taxon>Eukaryota</taxon>
        <taxon>Discoba</taxon>
        <taxon>Heterolobosea</taxon>
        <taxon>Tetramitia</taxon>
        <taxon>Eutetramitia</taxon>
        <taxon>Vahlkampfiidae</taxon>
        <taxon>Naegleria</taxon>
    </lineage>
</organism>
<feature type="domain" description="PH" evidence="2">
    <location>
        <begin position="337"/>
        <end position="489"/>
    </location>
</feature>
<name>A0A6A5CIC1_NAEFO</name>
<gene>
    <name evidence="3" type="ORF">FDP41_000104</name>
</gene>
<comment type="caution">
    <text evidence="3">The sequence shown here is derived from an EMBL/GenBank/DDBJ whole genome shotgun (WGS) entry which is preliminary data.</text>
</comment>
<feature type="region of interest" description="Disordered" evidence="1">
    <location>
        <begin position="212"/>
        <end position="231"/>
    </location>
</feature>
<evidence type="ECO:0000313" key="4">
    <source>
        <dbReference type="Proteomes" id="UP000444721"/>
    </source>
</evidence>
<dbReference type="VEuPathDB" id="AmoebaDB:NfTy_025800"/>
<dbReference type="Gene3D" id="3.80.10.10">
    <property type="entry name" value="Ribonuclease Inhibitor"/>
    <property type="match status" value="1"/>
</dbReference>
<feature type="compositionally biased region" description="Basic and acidic residues" evidence="1">
    <location>
        <begin position="158"/>
        <end position="176"/>
    </location>
</feature>
<proteinExistence type="predicted"/>
<feature type="region of interest" description="Disordered" evidence="1">
    <location>
        <begin position="69"/>
        <end position="195"/>
    </location>
</feature>
<keyword evidence="4" id="KW-1185">Reference proteome</keyword>